<dbReference type="InterPro" id="IPR018228">
    <property type="entry name" value="DNase_TatD-rel_CS"/>
</dbReference>
<dbReference type="AlphaFoldDB" id="A0A066WMX7"/>
<feature type="binding site" evidence="5">
    <location>
        <position position="245"/>
    </location>
    <ligand>
        <name>a divalent metal cation</name>
        <dbReference type="ChEBI" id="CHEBI:60240"/>
        <label>1</label>
    </ligand>
</feature>
<feature type="binding site" evidence="5">
    <location>
        <position position="165"/>
    </location>
    <ligand>
        <name>a divalent metal cation</name>
        <dbReference type="ChEBI" id="CHEBI:60240"/>
        <label>2</label>
    </ligand>
</feature>
<dbReference type="GO" id="GO:0008296">
    <property type="term" value="F:3'-5'-DNA exonuclease activity"/>
    <property type="evidence" value="ECO:0007669"/>
    <property type="project" value="TreeGrafter"/>
</dbReference>
<dbReference type="Proteomes" id="UP000027361">
    <property type="component" value="Unassembled WGS sequence"/>
</dbReference>
<dbReference type="PROSITE" id="PS01090">
    <property type="entry name" value="TATD_2"/>
    <property type="match status" value="1"/>
</dbReference>
<dbReference type="PANTHER" id="PTHR10060:SF15">
    <property type="entry name" value="DEOXYRIBONUCLEASE TATDN1"/>
    <property type="match status" value="1"/>
</dbReference>
<dbReference type="InParanoid" id="A0A066WMX7"/>
<dbReference type="InterPro" id="IPR050891">
    <property type="entry name" value="TatD-type_Hydrolase"/>
</dbReference>
<dbReference type="EMBL" id="JMSN01000011">
    <property type="protein sequence ID" value="KDN52329.1"/>
    <property type="molecule type" value="Genomic_DNA"/>
</dbReference>
<evidence type="ECO:0000256" key="3">
    <source>
        <dbReference type="ARBA" id="ARBA00022723"/>
    </source>
</evidence>
<gene>
    <name evidence="6" type="ORF">K437DRAFT_254312</name>
</gene>
<feature type="binding site" evidence="5">
    <location>
        <position position="197"/>
    </location>
    <ligand>
        <name>a divalent metal cation</name>
        <dbReference type="ChEBI" id="CHEBI:60240"/>
        <label>2</label>
    </ligand>
</feature>
<dbReference type="PROSITE" id="PS01091">
    <property type="entry name" value="TATD_3"/>
    <property type="match status" value="1"/>
</dbReference>
<dbReference type="InterPro" id="IPR001130">
    <property type="entry name" value="TatD-like"/>
</dbReference>
<dbReference type="GO" id="GO:0046872">
    <property type="term" value="F:metal ion binding"/>
    <property type="evidence" value="ECO:0007669"/>
    <property type="project" value="UniProtKB-KW"/>
</dbReference>
<dbReference type="STRING" id="1037660.A0A066WMX7"/>
<dbReference type="Pfam" id="PF01026">
    <property type="entry name" value="TatD_DNase"/>
    <property type="match status" value="1"/>
</dbReference>
<evidence type="ECO:0000256" key="5">
    <source>
        <dbReference type="PIRSR" id="PIRSR005902-1"/>
    </source>
</evidence>
<reference evidence="6 7" key="1">
    <citation type="submission" date="2014-05" db="EMBL/GenBank/DDBJ databases">
        <title>Draft genome sequence of a rare smut relative, Tilletiaria anomala UBC 951.</title>
        <authorList>
            <consortium name="DOE Joint Genome Institute"/>
            <person name="Toome M."/>
            <person name="Kuo A."/>
            <person name="Henrissat B."/>
            <person name="Lipzen A."/>
            <person name="Tritt A."/>
            <person name="Yoshinaga Y."/>
            <person name="Zane M."/>
            <person name="Barry K."/>
            <person name="Grigoriev I.V."/>
            <person name="Spatafora J.W."/>
            <person name="Aimea M.C."/>
        </authorList>
    </citation>
    <scope>NUCLEOTIDE SEQUENCE [LARGE SCALE GENOMIC DNA]</scope>
    <source>
        <strain evidence="6 7">UBC 951</strain>
    </source>
</reference>
<dbReference type="GeneID" id="25263828"/>
<organism evidence="6 7">
    <name type="scientific">Tilletiaria anomala (strain ATCC 24038 / CBS 436.72 / UBC 951)</name>
    <dbReference type="NCBI Taxonomy" id="1037660"/>
    <lineage>
        <taxon>Eukaryota</taxon>
        <taxon>Fungi</taxon>
        <taxon>Dikarya</taxon>
        <taxon>Basidiomycota</taxon>
        <taxon>Ustilaginomycotina</taxon>
        <taxon>Exobasidiomycetes</taxon>
        <taxon>Georgefischeriales</taxon>
        <taxon>Tilletiariaceae</taxon>
        <taxon>Tilletiaria</taxon>
    </lineage>
</organism>
<evidence type="ECO:0000313" key="6">
    <source>
        <dbReference type="EMBL" id="KDN52329.1"/>
    </source>
</evidence>
<dbReference type="OMA" id="YGGSQKH"/>
<accession>A0A066WMX7</accession>
<feature type="binding site" evidence="5">
    <location>
        <position position="24"/>
    </location>
    <ligand>
        <name>a divalent metal cation</name>
        <dbReference type="ChEBI" id="CHEBI:60240"/>
        <label>1</label>
    </ligand>
</feature>
<dbReference type="CDD" id="cd01310">
    <property type="entry name" value="TatD_DNAse"/>
    <property type="match status" value="1"/>
</dbReference>
<name>A0A066WMX7_TILAU</name>
<feature type="binding site" evidence="5">
    <location>
        <position position="128"/>
    </location>
    <ligand>
        <name>a divalent metal cation</name>
        <dbReference type="ChEBI" id="CHEBI:60240"/>
        <label>1</label>
    </ligand>
</feature>
<dbReference type="GO" id="GO:0005829">
    <property type="term" value="C:cytosol"/>
    <property type="evidence" value="ECO:0007669"/>
    <property type="project" value="TreeGrafter"/>
</dbReference>
<evidence type="ECO:0000256" key="2">
    <source>
        <dbReference type="ARBA" id="ARBA00022722"/>
    </source>
</evidence>
<proteinExistence type="inferred from homology"/>
<evidence type="ECO:0000256" key="1">
    <source>
        <dbReference type="ARBA" id="ARBA00009275"/>
    </source>
</evidence>
<dbReference type="RefSeq" id="XP_013245182.1">
    <property type="nucleotide sequence ID" value="XM_013389728.1"/>
</dbReference>
<dbReference type="PANTHER" id="PTHR10060">
    <property type="entry name" value="TATD FAMILY DEOXYRIBONUCLEASE"/>
    <property type="match status" value="1"/>
</dbReference>
<keyword evidence="7" id="KW-1185">Reference proteome</keyword>
<dbReference type="FunCoup" id="A0A066WMX7">
    <property type="interactions" value="184"/>
</dbReference>
<keyword evidence="4" id="KW-0378">Hydrolase</keyword>
<evidence type="ECO:0000313" key="7">
    <source>
        <dbReference type="Proteomes" id="UP000027361"/>
    </source>
</evidence>
<protein>
    <submittedName>
        <fullName evidence="6">Mg-dependent DNase</fullName>
    </submittedName>
</protein>
<sequence>MTPPSAPRFVDIGSNLLDGMFSGHYNGKQAHEADLRHVLTRARAAGVEAQMVTSGSLKESKEAIAMSDSEEDLFCTVGCHPTRVSEIEAFTEGSEKYIQGLKELIDQHRYERSAESSKRKGTVVAIGECGLDYDRLHFAPADLQRKYFDRQLKLAEDCRLPLFLHSRNAHDDLVSILRPRMQALKHAIGGGRVGVVHSFDGSLKEMEELVEMGLYIGLNGCSLKTESNLAVAAQVPLERLMLETDAPWCEPRPSHASQVHLDAFKKTAGARADAYFPAQVKKERWSAESPTAVKGRNEPCAIGGIAAVVAAVQGKSWEEVAHHARENTRRVFGI</sequence>
<evidence type="ECO:0000256" key="4">
    <source>
        <dbReference type="ARBA" id="ARBA00022801"/>
    </source>
</evidence>
<dbReference type="HOGENOM" id="CLU_031506_1_0_1"/>
<comment type="similarity">
    <text evidence="1">Belongs to the metallo-dependent hydrolases superfamily. TatD-type hydrolase family.</text>
</comment>
<keyword evidence="3 5" id="KW-0479">Metal-binding</keyword>
<dbReference type="InterPro" id="IPR032466">
    <property type="entry name" value="Metal_Hydrolase"/>
</dbReference>
<dbReference type="PIRSF" id="PIRSF005902">
    <property type="entry name" value="DNase_TatD"/>
    <property type="match status" value="1"/>
</dbReference>
<keyword evidence="2" id="KW-0540">Nuclease</keyword>
<dbReference type="OrthoDB" id="6079689at2759"/>
<comment type="caution">
    <text evidence="6">The sequence shown here is derived from an EMBL/GenBank/DDBJ whole genome shotgun (WGS) entry which is preliminary data.</text>
</comment>
<dbReference type="SUPFAM" id="SSF51556">
    <property type="entry name" value="Metallo-dependent hydrolases"/>
    <property type="match status" value="1"/>
</dbReference>
<dbReference type="Gene3D" id="3.20.20.140">
    <property type="entry name" value="Metal-dependent hydrolases"/>
    <property type="match status" value="1"/>
</dbReference>